<dbReference type="STRING" id="1484693.RS694_18205"/>
<reference evidence="2 3" key="1">
    <citation type="submission" date="2017-01" db="EMBL/GenBank/DDBJ databases">
        <authorList>
            <person name="Mah S.A."/>
            <person name="Swanson W.J."/>
            <person name="Moy G.W."/>
            <person name="Vacquier V.D."/>
        </authorList>
    </citation>
    <scope>NUCLEOTIDE SEQUENCE [LARGE SCALE GENOMIC DNA]</scope>
    <source>
        <strain evidence="2 3">DSM 22694</strain>
    </source>
</reference>
<keyword evidence="3" id="KW-1185">Reference proteome</keyword>
<dbReference type="GO" id="GO:0006749">
    <property type="term" value="P:glutathione metabolic process"/>
    <property type="evidence" value="ECO:0007669"/>
    <property type="project" value="TreeGrafter"/>
</dbReference>
<protein>
    <submittedName>
        <fullName evidence="2">2-hydroxychromene-2-carboxylate isomerase</fullName>
    </submittedName>
</protein>
<dbReference type="GO" id="GO:0016853">
    <property type="term" value="F:isomerase activity"/>
    <property type="evidence" value="ECO:0007669"/>
    <property type="project" value="UniProtKB-KW"/>
</dbReference>
<dbReference type="GO" id="GO:0004602">
    <property type="term" value="F:glutathione peroxidase activity"/>
    <property type="evidence" value="ECO:0007669"/>
    <property type="project" value="TreeGrafter"/>
</dbReference>
<dbReference type="KEGG" id="rsb:RS694_18205"/>
<proteinExistence type="predicted"/>
<dbReference type="eggNOG" id="COG3917">
    <property type="taxonomic scope" value="Bacteria"/>
</dbReference>
<keyword evidence="2" id="KW-0413">Isomerase</keyword>
<name>A0A1P8KGA3_9BURK</name>
<sequence>MPPIMERMLSEQRLLAKRASAEKQRAARNAPHVLHYFHQSDDPYSALLASVLPRLLERYRVSLHTHIVSPPIAAAAPERAKLVAYSQRDASLLAAHYGLPASATAPNDSIKASPPEETLTHADVLRKKWGHYLGATIYYAGEWYWGIDRLHHLEARLQSLGLQHAGVSGCLFPPGEDLRTPVALDKPPPIDFFLSLRSPYSAIVAPRVFELARLTGAEVSLRFVLPMVMRGLPVPREKRLYIVHDAAREARLRGTPFGRMNDPVGRPTERGLALIPLAVSEGKGKEYLLSFMHGVWAEGLDAGSDNALKTIAARADLDWAAAQKALQNPAWRAEAEANREEMFALGLWGVPSFKVGNTAVWGQDRLWAVQDALLAHRRTP</sequence>
<dbReference type="Pfam" id="PF01323">
    <property type="entry name" value="DSBA"/>
    <property type="match status" value="1"/>
</dbReference>
<accession>A0A1P8KGA3</accession>
<dbReference type="PANTHER" id="PTHR42943">
    <property type="entry name" value="GLUTATHIONE S-TRANSFERASE KAPPA"/>
    <property type="match status" value="1"/>
</dbReference>
<evidence type="ECO:0000313" key="3">
    <source>
        <dbReference type="Proteomes" id="UP000186110"/>
    </source>
</evidence>
<gene>
    <name evidence="2" type="ORF">RS694_18205</name>
</gene>
<dbReference type="Proteomes" id="UP000186110">
    <property type="component" value="Chromosome"/>
</dbReference>
<organism evidence="2 3">
    <name type="scientific">Rhodoferax saidenbachensis</name>
    <dbReference type="NCBI Taxonomy" id="1484693"/>
    <lineage>
        <taxon>Bacteria</taxon>
        <taxon>Pseudomonadati</taxon>
        <taxon>Pseudomonadota</taxon>
        <taxon>Betaproteobacteria</taxon>
        <taxon>Burkholderiales</taxon>
        <taxon>Comamonadaceae</taxon>
        <taxon>Rhodoferax</taxon>
    </lineage>
</organism>
<dbReference type="InterPro" id="IPR001853">
    <property type="entry name" value="DSBA-like_thioredoxin_dom"/>
</dbReference>
<feature type="domain" description="DSBA-like thioredoxin" evidence="1">
    <location>
        <begin position="190"/>
        <end position="373"/>
    </location>
</feature>
<dbReference type="AlphaFoldDB" id="A0A1P8KGA3"/>
<evidence type="ECO:0000313" key="2">
    <source>
        <dbReference type="EMBL" id="APW44972.1"/>
    </source>
</evidence>
<dbReference type="InterPro" id="IPR051924">
    <property type="entry name" value="GST_Kappa/NadH"/>
</dbReference>
<dbReference type="InterPro" id="IPR036249">
    <property type="entry name" value="Thioredoxin-like_sf"/>
</dbReference>
<evidence type="ECO:0000259" key="1">
    <source>
        <dbReference type="Pfam" id="PF01323"/>
    </source>
</evidence>
<dbReference type="PANTHER" id="PTHR42943:SF2">
    <property type="entry name" value="GLUTATHIONE S-TRANSFERASE KAPPA 1"/>
    <property type="match status" value="1"/>
</dbReference>
<dbReference type="Gene3D" id="3.40.30.10">
    <property type="entry name" value="Glutaredoxin"/>
    <property type="match status" value="1"/>
</dbReference>
<dbReference type="GO" id="GO:0004364">
    <property type="term" value="F:glutathione transferase activity"/>
    <property type="evidence" value="ECO:0007669"/>
    <property type="project" value="TreeGrafter"/>
</dbReference>
<dbReference type="EMBL" id="CP019239">
    <property type="protein sequence ID" value="APW44972.1"/>
    <property type="molecule type" value="Genomic_DNA"/>
</dbReference>
<dbReference type="SUPFAM" id="SSF52833">
    <property type="entry name" value="Thioredoxin-like"/>
    <property type="match status" value="1"/>
</dbReference>